<dbReference type="AlphaFoldDB" id="A0A1Z4V613"/>
<evidence type="ECO:0000313" key="2">
    <source>
        <dbReference type="EMBL" id="BAZ86972.1"/>
    </source>
</evidence>
<protein>
    <submittedName>
        <fullName evidence="2">Uncharacterized protein</fullName>
    </submittedName>
</protein>
<gene>
    <name evidence="2" type="ORF">NIES806_31900</name>
</gene>
<accession>A0A1Z4V613</accession>
<dbReference type="KEGG" id="dcm:NIES806_31900"/>
<dbReference type="EMBL" id="AP018316">
    <property type="protein sequence ID" value="BAZ86972.1"/>
    <property type="molecule type" value="Genomic_DNA"/>
</dbReference>
<dbReference type="RefSeq" id="WP_157750000.1">
    <property type="nucleotide sequence ID" value="NZ_AP018316.1"/>
</dbReference>
<feature type="signal peptide" evidence="1">
    <location>
        <begin position="1"/>
        <end position="21"/>
    </location>
</feature>
<evidence type="ECO:0000256" key="1">
    <source>
        <dbReference type="SAM" id="SignalP"/>
    </source>
</evidence>
<organism evidence="2 3">
    <name type="scientific">Dolichospermum compactum NIES-806</name>
    <dbReference type="NCBI Taxonomy" id="1973481"/>
    <lineage>
        <taxon>Bacteria</taxon>
        <taxon>Bacillati</taxon>
        <taxon>Cyanobacteriota</taxon>
        <taxon>Cyanophyceae</taxon>
        <taxon>Nostocales</taxon>
        <taxon>Aphanizomenonaceae</taxon>
        <taxon>Dolichospermum</taxon>
        <taxon>Dolichospermum compactum</taxon>
    </lineage>
</organism>
<sequence length="50" mass="5436">MKLNKFKTPLLLILASFVCSPAGYTQTPESQTSQLSEEVTKLSGSAVMIF</sequence>
<name>A0A1Z4V613_9CYAN</name>
<keyword evidence="1" id="KW-0732">Signal</keyword>
<feature type="chain" id="PRO_5012825798" evidence="1">
    <location>
        <begin position="22"/>
        <end position="50"/>
    </location>
</feature>
<evidence type="ECO:0000313" key="3">
    <source>
        <dbReference type="Proteomes" id="UP000218702"/>
    </source>
</evidence>
<dbReference type="Proteomes" id="UP000218702">
    <property type="component" value="Chromosome"/>
</dbReference>
<proteinExistence type="predicted"/>
<reference evidence="2 3" key="1">
    <citation type="submission" date="2017-06" db="EMBL/GenBank/DDBJ databases">
        <title>Genome sequencing of cyanobaciteial culture collection at National Institute for Environmental Studies (NIES).</title>
        <authorList>
            <person name="Hirose Y."/>
            <person name="Shimura Y."/>
            <person name="Fujisawa T."/>
            <person name="Nakamura Y."/>
            <person name="Kawachi M."/>
        </authorList>
    </citation>
    <scope>NUCLEOTIDE SEQUENCE [LARGE SCALE GENOMIC DNA]</scope>
    <source>
        <strain evidence="2 3">NIES-806</strain>
    </source>
</reference>
<dbReference type="OrthoDB" id="264071at2"/>
<keyword evidence="3" id="KW-1185">Reference proteome</keyword>